<feature type="compositionally biased region" description="Low complexity" evidence="3">
    <location>
        <begin position="47"/>
        <end position="60"/>
    </location>
</feature>
<sequence>MYRPHSIRRHDITEGNLVKAPSRRARRLRAAGVVLAASAALAGGLTACSSDESSSTTSSSGPTVELTSNPASGEAIKIGFITPEGGAVSLPQLREAGEAAAKYLNENGGGIKGHKVDLVVCKELEEPASATSCANQMVEQKASVVVSPFTSTGAVILPILSGANIPYVAISGVSQAEMASPMAFMLTGGSVGAMSAMATQAAKDGVKKFSVIIGDTGDAAASTKALGEPMFKAAGVDLSVITVPTSIADPTPNITAAINENKPDAVTILGDSRQCTTALKALQTAAPGMKQYLISTCIDKSVVDAVGVDAIAGGTTFTTVNLDDQTDESVKVYRSVMAQYAPDVDPNGIAYMGYQAVMALNGLGAQLPTGAVTAQDMTNALRTSKNVPVPAAPGLTYTCDGKAMPMLPSLCGMGVLVSKVSSDGKLTDTVVLNQH</sequence>
<evidence type="ECO:0000313" key="6">
    <source>
        <dbReference type="Proteomes" id="UP000035065"/>
    </source>
</evidence>
<accession>F1YM63</accession>
<name>F1YM63_9ACTN</name>
<evidence type="ECO:0000259" key="4">
    <source>
        <dbReference type="Pfam" id="PF13458"/>
    </source>
</evidence>
<evidence type="ECO:0000256" key="3">
    <source>
        <dbReference type="SAM" id="MobiDB-lite"/>
    </source>
</evidence>
<dbReference type="SUPFAM" id="SSF53822">
    <property type="entry name" value="Periplasmic binding protein-like I"/>
    <property type="match status" value="1"/>
</dbReference>
<dbReference type="PANTHER" id="PTHR47235:SF1">
    <property type="entry name" value="BLR6548 PROTEIN"/>
    <property type="match status" value="1"/>
</dbReference>
<dbReference type="InterPro" id="IPR028082">
    <property type="entry name" value="Peripla_BP_I"/>
</dbReference>
<gene>
    <name evidence="5" type="ORF">SCNU_15036</name>
</gene>
<dbReference type="InterPro" id="IPR028081">
    <property type="entry name" value="Leu-bd"/>
</dbReference>
<evidence type="ECO:0000256" key="2">
    <source>
        <dbReference type="ARBA" id="ARBA00022729"/>
    </source>
</evidence>
<dbReference type="AlphaFoldDB" id="F1YM63"/>
<reference evidence="5 6" key="1">
    <citation type="journal article" date="2011" name="J. Bacteriol.">
        <title>Draft Genome Sequence of Gordonia neofelifaecis NRRL B-59395, a Cholesterol-Degrading Actinomycete.</title>
        <authorList>
            <person name="Ge F."/>
            <person name="Li W."/>
            <person name="Chen G."/>
            <person name="Liu Y."/>
            <person name="Zhang G."/>
            <person name="Yong B."/>
            <person name="Wang Q."/>
            <person name="Wang N."/>
            <person name="Huang Z."/>
            <person name="Li W."/>
            <person name="Wang J."/>
            <person name="Wu C."/>
            <person name="Xie Q."/>
            <person name="Liu G."/>
        </authorList>
    </citation>
    <scope>NUCLEOTIDE SEQUENCE [LARGE SCALE GENOMIC DNA]</scope>
    <source>
        <strain evidence="5 6">NRRL B-59395</strain>
    </source>
</reference>
<dbReference type="EMBL" id="AEUD01000013">
    <property type="protein sequence ID" value="EGD54314.1"/>
    <property type="molecule type" value="Genomic_DNA"/>
</dbReference>
<dbReference type="STRING" id="644548.SCNU_15036"/>
<dbReference type="Gene3D" id="3.40.50.2300">
    <property type="match status" value="2"/>
</dbReference>
<organism evidence="5 6">
    <name type="scientific">Gordonia neofelifaecis NRRL B-59395</name>
    <dbReference type="NCBI Taxonomy" id="644548"/>
    <lineage>
        <taxon>Bacteria</taxon>
        <taxon>Bacillati</taxon>
        <taxon>Actinomycetota</taxon>
        <taxon>Actinomycetes</taxon>
        <taxon>Mycobacteriales</taxon>
        <taxon>Gordoniaceae</taxon>
        <taxon>Gordonia</taxon>
    </lineage>
</organism>
<dbReference type="CDD" id="cd06341">
    <property type="entry name" value="PBP1_ABC_ligand_binding-like"/>
    <property type="match status" value="1"/>
</dbReference>
<dbReference type="eggNOG" id="COG0683">
    <property type="taxonomic scope" value="Bacteria"/>
</dbReference>
<feature type="domain" description="Leucine-binding protein" evidence="4">
    <location>
        <begin position="76"/>
        <end position="404"/>
    </location>
</feature>
<evidence type="ECO:0000313" key="5">
    <source>
        <dbReference type="EMBL" id="EGD54314.1"/>
    </source>
</evidence>
<keyword evidence="2" id="KW-0732">Signal</keyword>
<protein>
    <submittedName>
        <fullName evidence="5">ABC-type branched-chain amino acid transporter periplasmic component-like protein</fullName>
    </submittedName>
</protein>
<dbReference type="Proteomes" id="UP000035065">
    <property type="component" value="Unassembled WGS sequence"/>
</dbReference>
<proteinExistence type="inferred from homology"/>
<comment type="similarity">
    <text evidence="1">Belongs to the leucine-binding protein family.</text>
</comment>
<comment type="caution">
    <text evidence="5">The sequence shown here is derived from an EMBL/GenBank/DDBJ whole genome shotgun (WGS) entry which is preliminary data.</text>
</comment>
<dbReference type="PANTHER" id="PTHR47235">
    <property type="entry name" value="BLR6548 PROTEIN"/>
    <property type="match status" value="1"/>
</dbReference>
<dbReference type="Pfam" id="PF13458">
    <property type="entry name" value="Peripla_BP_6"/>
    <property type="match status" value="1"/>
</dbReference>
<evidence type="ECO:0000256" key="1">
    <source>
        <dbReference type="ARBA" id="ARBA00010062"/>
    </source>
</evidence>
<keyword evidence="6" id="KW-1185">Reference proteome</keyword>
<feature type="region of interest" description="Disordered" evidence="3">
    <location>
        <begin position="47"/>
        <end position="69"/>
    </location>
</feature>